<dbReference type="EMBL" id="QXFW01000952">
    <property type="protein sequence ID" value="KAE8999457.1"/>
    <property type="molecule type" value="Genomic_DNA"/>
</dbReference>
<comment type="caution">
    <text evidence="2">The sequence shown here is derived from an EMBL/GenBank/DDBJ whole genome shotgun (WGS) entry which is preliminary data.</text>
</comment>
<dbReference type="Proteomes" id="UP000460718">
    <property type="component" value="Unassembled WGS sequence"/>
</dbReference>
<accession>A0A6A3YGP2</accession>
<dbReference type="EMBL" id="QXGB01000348">
    <property type="protein sequence ID" value="KAE9218413.1"/>
    <property type="molecule type" value="Genomic_DNA"/>
</dbReference>
<organism evidence="2 3">
    <name type="scientific">Phytophthora fragariae</name>
    <dbReference type="NCBI Taxonomy" id="53985"/>
    <lineage>
        <taxon>Eukaryota</taxon>
        <taxon>Sar</taxon>
        <taxon>Stramenopiles</taxon>
        <taxon>Oomycota</taxon>
        <taxon>Peronosporomycetes</taxon>
        <taxon>Peronosporales</taxon>
        <taxon>Peronosporaceae</taxon>
        <taxon>Phytophthora</taxon>
    </lineage>
</organism>
<reference evidence="2 3" key="1">
    <citation type="submission" date="2018-08" db="EMBL/GenBank/DDBJ databases">
        <title>Genomic investigation of the strawberry pathogen Phytophthora fragariae indicates pathogenicity is determined by transcriptional variation in three key races.</title>
        <authorList>
            <person name="Adams T.M."/>
            <person name="Armitage A.D."/>
            <person name="Sobczyk M.K."/>
            <person name="Bates H.J."/>
            <person name="Dunwell J.M."/>
            <person name="Nellist C.F."/>
            <person name="Harrison R.J."/>
        </authorList>
    </citation>
    <scope>NUCLEOTIDE SEQUENCE [LARGE SCALE GENOMIC DNA]</scope>
    <source>
        <strain evidence="2 3">NOV-27</strain>
        <strain evidence="1 4">SCRP245</strain>
    </source>
</reference>
<dbReference type="Proteomes" id="UP000433483">
    <property type="component" value="Unassembled WGS sequence"/>
</dbReference>
<evidence type="ECO:0000313" key="3">
    <source>
        <dbReference type="Proteomes" id="UP000433483"/>
    </source>
</evidence>
<protein>
    <submittedName>
        <fullName evidence="2">Uncharacterized protein</fullName>
    </submittedName>
</protein>
<dbReference type="AlphaFoldDB" id="A0A6A3YGP2"/>
<evidence type="ECO:0000313" key="1">
    <source>
        <dbReference type="EMBL" id="KAE8999457.1"/>
    </source>
</evidence>
<name>A0A6A3YGP2_9STRA</name>
<gene>
    <name evidence="2" type="ORF">PF005_g8276</name>
    <name evidence="1" type="ORF">PF011_g14623</name>
</gene>
<proteinExistence type="predicted"/>
<keyword evidence="3" id="KW-1185">Reference proteome</keyword>
<evidence type="ECO:0000313" key="4">
    <source>
        <dbReference type="Proteomes" id="UP000460718"/>
    </source>
</evidence>
<sequence>MSDLADCLFGNTIMLKCWYNGRTGRALAQEAIDQSKEKRIPFVSTPAAYRDFLKIQEESDSPINGDHVPGIRSDPDLGSRCRSLQSSLGLSIWATSAGTRSLQFYNARRLSSRCPLLPPSYRSRQVSLS</sequence>
<dbReference type="OrthoDB" id="206354at2759"/>
<evidence type="ECO:0000313" key="2">
    <source>
        <dbReference type="EMBL" id="KAE9218413.1"/>
    </source>
</evidence>